<dbReference type="OrthoDB" id="5919866at2759"/>
<reference evidence="1 2" key="1">
    <citation type="submission" date="2015-05" db="EMBL/GenBank/DDBJ databases">
        <title>Evolution of Trichinella species and genotypes.</title>
        <authorList>
            <person name="Korhonen P.K."/>
            <person name="Edoardo P."/>
            <person name="Giuseppe L.R."/>
            <person name="Gasser R.B."/>
        </authorList>
    </citation>
    <scope>NUCLEOTIDE SEQUENCE [LARGE SCALE GENOMIC DNA]</scope>
    <source>
        <strain evidence="1">ISS10</strain>
    </source>
</reference>
<evidence type="ECO:0000313" key="2">
    <source>
        <dbReference type="Proteomes" id="UP000054721"/>
    </source>
</evidence>
<comment type="caution">
    <text evidence="1">The sequence shown here is derived from an EMBL/GenBank/DDBJ whole genome shotgun (WGS) entry which is preliminary data.</text>
</comment>
<organism evidence="1 2">
    <name type="scientific">Trichinella nativa</name>
    <dbReference type="NCBI Taxonomy" id="6335"/>
    <lineage>
        <taxon>Eukaryota</taxon>
        <taxon>Metazoa</taxon>
        <taxon>Ecdysozoa</taxon>
        <taxon>Nematoda</taxon>
        <taxon>Enoplea</taxon>
        <taxon>Dorylaimia</taxon>
        <taxon>Trichinellida</taxon>
        <taxon>Trichinellidae</taxon>
        <taxon>Trichinella</taxon>
    </lineage>
</organism>
<protein>
    <submittedName>
        <fullName evidence="1">Uncharacterized protein</fullName>
    </submittedName>
</protein>
<accession>A0A0V1KUK4</accession>
<gene>
    <name evidence="1" type="ORF">T02_1958</name>
</gene>
<sequence>MTKVPSSVVQQQIRLCLSMFLNRNFLSHFLMNNFKVTTFLIMNLVIDIDPCYDILRNQDKFPAATTKYKARSKRHEQHVKSEIGSLELCFQE</sequence>
<name>A0A0V1KUK4_9BILA</name>
<keyword evidence="2" id="KW-1185">Reference proteome</keyword>
<dbReference type="Proteomes" id="UP000054721">
    <property type="component" value="Unassembled WGS sequence"/>
</dbReference>
<dbReference type="AlphaFoldDB" id="A0A0V1KUK4"/>
<proteinExistence type="predicted"/>
<dbReference type="EMBL" id="JYDW01000256">
    <property type="protein sequence ID" value="KRZ50620.1"/>
    <property type="molecule type" value="Genomic_DNA"/>
</dbReference>
<evidence type="ECO:0000313" key="1">
    <source>
        <dbReference type="EMBL" id="KRZ50620.1"/>
    </source>
</evidence>